<dbReference type="Gene3D" id="2.60.120.10">
    <property type="entry name" value="Jelly Rolls"/>
    <property type="match status" value="1"/>
</dbReference>
<reference evidence="3 4" key="1">
    <citation type="journal article" date="2014" name="Syst. Appl. Microbiol.">
        <title>Complete genomes of freshwater sulfur oxidizers Sulfuricella denitrificans skB26 and Sulfuritalea hydrogenivorans sk43H: genetic insights into the sulfur oxidation pathway of betaproteobacteria.</title>
        <authorList>
            <person name="Watanabe T."/>
            <person name="Kojima H."/>
            <person name="Fukui M."/>
        </authorList>
    </citation>
    <scope>NUCLEOTIDE SEQUENCE [LARGE SCALE GENOMIC DNA]</scope>
    <source>
        <strain evidence="3">DSM22779</strain>
    </source>
</reference>
<dbReference type="PRINTS" id="PR00103">
    <property type="entry name" value="CAMPKINASE"/>
</dbReference>
<dbReference type="InterPro" id="IPR014710">
    <property type="entry name" value="RmlC-like_jellyroll"/>
</dbReference>
<dbReference type="AlphaFoldDB" id="W0SI36"/>
<dbReference type="InterPro" id="IPR050229">
    <property type="entry name" value="GlpE_sulfurtransferase"/>
</dbReference>
<keyword evidence="4" id="KW-1185">Reference proteome</keyword>
<dbReference type="PROSITE" id="PS50206">
    <property type="entry name" value="RHODANESE_3"/>
    <property type="match status" value="1"/>
</dbReference>
<dbReference type="RefSeq" id="WP_041100075.1">
    <property type="nucleotide sequence ID" value="NZ_AP012547.1"/>
</dbReference>
<dbReference type="STRING" id="1223802.SUTH_02796"/>
<dbReference type="InterPro" id="IPR018488">
    <property type="entry name" value="cNMP-bd_CS"/>
</dbReference>
<dbReference type="PROSITE" id="PS00888">
    <property type="entry name" value="CNMP_BINDING_1"/>
    <property type="match status" value="1"/>
</dbReference>
<dbReference type="SMART" id="SM00100">
    <property type="entry name" value="cNMP"/>
    <property type="match status" value="1"/>
</dbReference>
<dbReference type="KEGG" id="shd:SUTH_02796"/>
<dbReference type="EMBL" id="AP012547">
    <property type="protein sequence ID" value="BAO30575.1"/>
    <property type="molecule type" value="Genomic_DNA"/>
</dbReference>
<evidence type="ECO:0000313" key="4">
    <source>
        <dbReference type="Proteomes" id="UP000031637"/>
    </source>
</evidence>
<accession>W0SI36</accession>
<dbReference type="Pfam" id="PF00027">
    <property type="entry name" value="cNMP_binding"/>
    <property type="match status" value="1"/>
</dbReference>
<dbReference type="PANTHER" id="PTHR43031">
    <property type="entry name" value="FAD-DEPENDENT OXIDOREDUCTASE"/>
    <property type="match status" value="1"/>
</dbReference>
<dbReference type="OrthoDB" id="9814704at2"/>
<proteinExistence type="predicted"/>
<dbReference type="SUPFAM" id="SSF51206">
    <property type="entry name" value="cAMP-binding domain-like"/>
    <property type="match status" value="2"/>
</dbReference>
<dbReference type="CDD" id="cd00038">
    <property type="entry name" value="CAP_ED"/>
    <property type="match status" value="1"/>
</dbReference>
<gene>
    <name evidence="3" type="ORF">SUTH_02796</name>
</gene>
<dbReference type="InterPro" id="IPR018490">
    <property type="entry name" value="cNMP-bd_dom_sf"/>
</dbReference>
<dbReference type="HOGENOM" id="CLU_050367_0_0_4"/>
<dbReference type="CDD" id="cd00158">
    <property type="entry name" value="RHOD"/>
    <property type="match status" value="1"/>
</dbReference>
<name>W0SI36_9PROT</name>
<dbReference type="Proteomes" id="UP000031637">
    <property type="component" value="Chromosome"/>
</dbReference>
<protein>
    <submittedName>
        <fullName evidence="3">Rhodanese-like protein,cyclic nucleotide-binding protein</fullName>
    </submittedName>
</protein>
<evidence type="ECO:0000259" key="2">
    <source>
        <dbReference type="PROSITE" id="PS50206"/>
    </source>
</evidence>
<dbReference type="Pfam" id="PF00581">
    <property type="entry name" value="Rhodanese"/>
    <property type="match status" value="1"/>
</dbReference>
<dbReference type="Gene3D" id="3.40.250.10">
    <property type="entry name" value="Rhodanese-like domain"/>
    <property type="match status" value="1"/>
</dbReference>
<dbReference type="InterPro" id="IPR000595">
    <property type="entry name" value="cNMP-bd_dom"/>
</dbReference>
<sequence length="354" mass="38437">MADTVSVELLGRLQPLMSLGSEGLRELLPRCRTQSFARGTDPFRAIDWSGQVAYLMHGQLWVNMPDGTSRVLVGGHELTDTPVARDGKVPAASKAVTDVELLSLDEDTLDIVMTWNQLATPSESVKEADQTDWRMMSGMFAVDNLTVGSFASLPPANIQALLAKFQRIPATRGQTIIKQGDPGDYYYLIESGRCKVSRLVAGSPVQLAELKEGDAFGEDALVADTVRNATVTMNTDGMLLRLSKQDFDELLRAPLLQKVTGAEGERRVAAGAIWIDVRFPAEYQSDGYPGAINIPLNDIRQASAALDPAKEYIVYCQTGRRSSAAAFLLSQRGFHAVLLDGGMRARAGAMESVE</sequence>
<dbReference type="InterPro" id="IPR001763">
    <property type="entry name" value="Rhodanese-like_dom"/>
</dbReference>
<feature type="domain" description="Cyclic nucleotide-binding" evidence="1">
    <location>
        <begin position="149"/>
        <end position="251"/>
    </location>
</feature>
<dbReference type="SMART" id="SM00450">
    <property type="entry name" value="RHOD"/>
    <property type="match status" value="1"/>
</dbReference>
<evidence type="ECO:0000259" key="1">
    <source>
        <dbReference type="PROSITE" id="PS50042"/>
    </source>
</evidence>
<dbReference type="InterPro" id="IPR036873">
    <property type="entry name" value="Rhodanese-like_dom_sf"/>
</dbReference>
<feature type="domain" description="Rhodanese" evidence="2">
    <location>
        <begin position="268"/>
        <end position="351"/>
    </location>
</feature>
<evidence type="ECO:0000313" key="3">
    <source>
        <dbReference type="EMBL" id="BAO30575.1"/>
    </source>
</evidence>
<dbReference type="SUPFAM" id="SSF52821">
    <property type="entry name" value="Rhodanese/Cell cycle control phosphatase"/>
    <property type="match status" value="1"/>
</dbReference>
<dbReference type="PANTHER" id="PTHR43031:SF16">
    <property type="entry name" value="OXIDOREDUCTASE"/>
    <property type="match status" value="1"/>
</dbReference>
<organism evidence="3 4">
    <name type="scientific">Sulfuritalea hydrogenivorans sk43H</name>
    <dbReference type="NCBI Taxonomy" id="1223802"/>
    <lineage>
        <taxon>Bacteria</taxon>
        <taxon>Pseudomonadati</taxon>
        <taxon>Pseudomonadota</taxon>
        <taxon>Betaproteobacteria</taxon>
        <taxon>Nitrosomonadales</taxon>
        <taxon>Sterolibacteriaceae</taxon>
        <taxon>Sulfuritalea</taxon>
    </lineage>
</organism>
<dbReference type="PROSITE" id="PS50042">
    <property type="entry name" value="CNMP_BINDING_3"/>
    <property type="match status" value="1"/>
</dbReference>